<dbReference type="EMBL" id="DS113995">
    <property type="protein sequence ID" value="EAX92032.1"/>
    <property type="molecule type" value="Genomic_DNA"/>
</dbReference>
<name>A2FSU3_TRIV3</name>
<feature type="compositionally biased region" description="Basic and acidic residues" evidence="1">
    <location>
        <begin position="255"/>
        <end position="393"/>
    </location>
</feature>
<proteinExistence type="predicted"/>
<sequence>MTKKEKFTIEELYKLGNGDEHLCTYDFSEIPAKYYEKFFWPLSNLVYKKVDELRFNCNLAMQEETSLNKNRQKQRIIEQSIYHQRPNYLNYLCVILKEVLPKAKRIKRIRLSDMNIPSENLSELFDALETNNSPLELLSFQNIKIETDKFNKNIQKLDPYNFAAVEFINCGLTNDNIEAIRKFITRPPKDPENWSAERALHTLDLSQNNITEEERKKLQKLIEEERAKWLAFQKQKSDEIKRLEEERLAAIEAEKERQRRAKERAEQRAREKAEREAREKAEKERLEREAKEKAEREKKEKERLEREAKEKAEREKKEKERLEREAKEKAEREKKEKERLEREAKEKTERERKEKEKREKEHKQPENKDKNDKEEREKLERERKEREEKERREKEKKRKTRKRA</sequence>
<dbReference type="OMA" id="MACMMED"/>
<dbReference type="InterPro" id="IPR032675">
    <property type="entry name" value="LRR_dom_sf"/>
</dbReference>
<dbReference type="RefSeq" id="XP_001304962.1">
    <property type="nucleotide sequence ID" value="XM_001304961.1"/>
</dbReference>
<dbReference type="Gene3D" id="3.80.10.10">
    <property type="entry name" value="Ribonuclease Inhibitor"/>
    <property type="match status" value="1"/>
</dbReference>
<protein>
    <submittedName>
        <fullName evidence="2">Eukaryotic initiation factor, putative</fullName>
    </submittedName>
</protein>
<dbReference type="Proteomes" id="UP000001542">
    <property type="component" value="Unassembled WGS sequence"/>
</dbReference>
<feature type="compositionally biased region" description="Basic residues" evidence="1">
    <location>
        <begin position="394"/>
        <end position="404"/>
    </location>
</feature>
<feature type="region of interest" description="Disordered" evidence="1">
    <location>
        <begin position="255"/>
        <end position="404"/>
    </location>
</feature>
<dbReference type="VEuPathDB" id="TrichDB:TVAGG3_0164490"/>
<reference evidence="2" key="1">
    <citation type="submission" date="2006-10" db="EMBL/GenBank/DDBJ databases">
        <authorList>
            <person name="Amadeo P."/>
            <person name="Zhao Q."/>
            <person name="Wortman J."/>
            <person name="Fraser-Liggett C."/>
            <person name="Carlton J."/>
        </authorList>
    </citation>
    <scope>NUCLEOTIDE SEQUENCE</scope>
    <source>
        <strain evidence="2">G3</strain>
    </source>
</reference>
<dbReference type="SUPFAM" id="SSF52047">
    <property type="entry name" value="RNI-like"/>
    <property type="match status" value="1"/>
</dbReference>
<dbReference type="OrthoDB" id="10637119at2759"/>
<accession>A2FSU3</accession>
<dbReference type="VEuPathDB" id="TrichDB:TVAG_141490"/>
<evidence type="ECO:0000313" key="3">
    <source>
        <dbReference type="Proteomes" id="UP000001542"/>
    </source>
</evidence>
<dbReference type="InParanoid" id="A2FSU3"/>
<keyword evidence="3" id="KW-1185">Reference proteome</keyword>
<organism evidence="2 3">
    <name type="scientific">Trichomonas vaginalis (strain ATCC PRA-98 / G3)</name>
    <dbReference type="NCBI Taxonomy" id="412133"/>
    <lineage>
        <taxon>Eukaryota</taxon>
        <taxon>Metamonada</taxon>
        <taxon>Parabasalia</taxon>
        <taxon>Trichomonadida</taxon>
        <taxon>Trichomonadidae</taxon>
        <taxon>Trichomonas</taxon>
    </lineage>
</organism>
<evidence type="ECO:0000313" key="2">
    <source>
        <dbReference type="EMBL" id="EAX92032.1"/>
    </source>
</evidence>
<keyword evidence="2" id="KW-0648">Protein biosynthesis</keyword>
<dbReference type="KEGG" id="tva:4749739"/>
<evidence type="ECO:0000256" key="1">
    <source>
        <dbReference type="SAM" id="MobiDB-lite"/>
    </source>
</evidence>
<reference evidence="2" key="2">
    <citation type="journal article" date="2007" name="Science">
        <title>Draft genome sequence of the sexually transmitted pathogen Trichomonas vaginalis.</title>
        <authorList>
            <person name="Carlton J.M."/>
            <person name="Hirt R.P."/>
            <person name="Silva J.C."/>
            <person name="Delcher A.L."/>
            <person name="Schatz M."/>
            <person name="Zhao Q."/>
            <person name="Wortman J.R."/>
            <person name="Bidwell S.L."/>
            <person name="Alsmark U.C.M."/>
            <person name="Besteiro S."/>
            <person name="Sicheritz-Ponten T."/>
            <person name="Noel C.J."/>
            <person name="Dacks J.B."/>
            <person name="Foster P.G."/>
            <person name="Simillion C."/>
            <person name="Van de Peer Y."/>
            <person name="Miranda-Saavedra D."/>
            <person name="Barton G.J."/>
            <person name="Westrop G.D."/>
            <person name="Mueller S."/>
            <person name="Dessi D."/>
            <person name="Fiori P.L."/>
            <person name="Ren Q."/>
            <person name="Paulsen I."/>
            <person name="Zhang H."/>
            <person name="Bastida-Corcuera F.D."/>
            <person name="Simoes-Barbosa A."/>
            <person name="Brown M.T."/>
            <person name="Hayes R.D."/>
            <person name="Mukherjee M."/>
            <person name="Okumura C.Y."/>
            <person name="Schneider R."/>
            <person name="Smith A.J."/>
            <person name="Vanacova S."/>
            <person name="Villalvazo M."/>
            <person name="Haas B.J."/>
            <person name="Pertea M."/>
            <person name="Feldblyum T.V."/>
            <person name="Utterback T.R."/>
            <person name="Shu C.L."/>
            <person name="Osoegawa K."/>
            <person name="de Jong P.J."/>
            <person name="Hrdy I."/>
            <person name="Horvathova L."/>
            <person name="Zubacova Z."/>
            <person name="Dolezal P."/>
            <person name="Malik S.B."/>
            <person name="Logsdon J.M. Jr."/>
            <person name="Henze K."/>
            <person name="Gupta A."/>
            <person name="Wang C.C."/>
            <person name="Dunne R.L."/>
            <person name="Upcroft J.A."/>
            <person name="Upcroft P."/>
            <person name="White O."/>
            <person name="Salzberg S.L."/>
            <person name="Tang P."/>
            <person name="Chiu C.-H."/>
            <person name="Lee Y.-S."/>
            <person name="Embley T.M."/>
            <person name="Coombs G.H."/>
            <person name="Mottram J.C."/>
            <person name="Tachezy J."/>
            <person name="Fraser-Liggett C.M."/>
            <person name="Johnson P.J."/>
        </authorList>
    </citation>
    <scope>NUCLEOTIDE SEQUENCE [LARGE SCALE GENOMIC DNA]</scope>
    <source>
        <strain evidence="2">G3</strain>
    </source>
</reference>
<dbReference type="GO" id="GO:0003743">
    <property type="term" value="F:translation initiation factor activity"/>
    <property type="evidence" value="ECO:0007669"/>
    <property type="project" value="UniProtKB-KW"/>
</dbReference>
<dbReference type="AlphaFoldDB" id="A2FSU3"/>
<gene>
    <name evidence="2" type="ORF">TVAG_141490</name>
</gene>
<keyword evidence="2" id="KW-0396">Initiation factor</keyword>